<gene>
    <name evidence="1" type="ORF">BED47_03675</name>
</gene>
<dbReference type="EMBL" id="MDKC01000002">
    <property type="protein sequence ID" value="ODG93399.1"/>
    <property type="molecule type" value="Genomic_DNA"/>
</dbReference>
<dbReference type="InterPro" id="IPR025368">
    <property type="entry name" value="DUF4272"/>
</dbReference>
<dbReference type="RefSeq" id="WP_069032475.1">
    <property type="nucleotide sequence ID" value="NZ_MDKC01000002.1"/>
</dbReference>
<accession>A0ABX2ZYE6</accession>
<dbReference type="Proteomes" id="UP000094580">
    <property type="component" value="Unassembled WGS sequence"/>
</dbReference>
<proteinExistence type="predicted"/>
<comment type="caution">
    <text evidence="1">The sequence shown here is derived from an EMBL/GenBank/DDBJ whole genome shotgun (WGS) entry which is preliminary data.</text>
</comment>
<dbReference type="Pfam" id="PF14094">
    <property type="entry name" value="DUF4272"/>
    <property type="match status" value="1"/>
</dbReference>
<organism evidence="1 2">
    <name type="scientific">Gottfriedia luciferensis</name>
    <dbReference type="NCBI Taxonomy" id="178774"/>
    <lineage>
        <taxon>Bacteria</taxon>
        <taxon>Bacillati</taxon>
        <taxon>Bacillota</taxon>
        <taxon>Bacilli</taxon>
        <taxon>Bacillales</taxon>
        <taxon>Bacillaceae</taxon>
        <taxon>Gottfriedia</taxon>
    </lineage>
</organism>
<protein>
    <recommendedName>
        <fullName evidence="3">DUF4272 domain-containing protein</fullName>
    </recommendedName>
</protein>
<name>A0ABX2ZYE6_9BACI</name>
<evidence type="ECO:0008006" key="3">
    <source>
        <dbReference type="Google" id="ProtNLM"/>
    </source>
</evidence>
<sequence length="213" mass="24781">MELTNERKLKSELQLKKLGIPINENLPLTELDSDVNVRTKEEIIDRIIALTIVSAKGMGASNGEIDEFIEVFKAFDLFTDEEKIFIEKKSPKQREFIQYSWKIECIWVLLWSINIIQELGIPTNTCDVDLVYETVLSSTKEDLIKKTSLRGTNEILDSLDFTYRSHWADRDAQLNGSQIPSNFNEGVIYERHYTFNWLVNYMEEEWDAVSTDT</sequence>
<reference evidence="1 2" key="1">
    <citation type="submission" date="2016-07" db="EMBL/GenBank/DDBJ databases">
        <authorList>
            <person name="Townsley L."/>
            <person name="Shank E.A."/>
        </authorList>
    </citation>
    <scope>NUCLEOTIDE SEQUENCE [LARGE SCALE GENOMIC DNA]</scope>
    <source>
        <strain evidence="1 2">CH01</strain>
    </source>
</reference>
<evidence type="ECO:0000313" key="1">
    <source>
        <dbReference type="EMBL" id="ODG93399.1"/>
    </source>
</evidence>
<evidence type="ECO:0000313" key="2">
    <source>
        <dbReference type="Proteomes" id="UP000094580"/>
    </source>
</evidence>
<keyword evidence="2" id="KW-1185">Reference proteome</keyword>